<proteinExistence type="predicted"/>
<gene>
    <name evidence="2" type="ORF">AK40_5969</name>
</gene>
<dbReference type="AlphaFoldDB" id="A0AAN0W4H5"/>
<keyword evidence="1" id="KW-1133">Transmembrane helix</keyword>
<sequence length="54" mass="6156">MIDKFTNNFRNAILVRGALFCCLALFVANDVNKYLKSLLFSMFMTVLVIKMGGY</sequence>
<feature type="transmembrane region" description="Helical" evidence="1">
    <location>
        <begin position="12"/>
        <end position="28"/>
    </location>
</feature>
<evidence type="ECO:0000313" key="3">
    <source>
        <dbReference type="Proteomes" id="UP000031861"/>
    </source>
</evidence>
<name>A0AAN0W4H5_BACCE</name>
<keyword evidence="1" id="KW-0472">Membrane</keyword>
<accession>A0AAN0W4H5</accession>
<keyword evidence="2" id="KW-0614">Plasmid</keyword>
<keyword evidence="1" id="KW-0812">Transmembrane</keyword>
<dbReference type="EMBL" id="CP009636">
    <property type="protein sequence ID" value="AJI08352.1"/>
    <property type="molecule type" value="Genomic_DNA"/>
</dbReference>
<protein>
    <submittedName>
        <fullName evidence="2">Uncharacterized protein</fullName>
    </submittedName>
</protein>
<geneLocation type="plasmid" evidence="2 3">
    <name>pBFI_2</name>
</geneLocation>
<dbReference type="Proteomes" id="UP000031861">
    <property type="component" value="Plasmid pBFI_2"/>
</dbReference>
<reference evidence="2 3" key="1">
    <citation type="journal article" date="2015" name="Genome Announc.">
        <title>Complete genome sequences for 35 biothreat assay-relevant bacillus species.</title>
        <authorList>
            <person name="Johnson S.L."/>
            <person name="Daligault H.E."/>
            <person name="Davenport K.W."/>
            <person name="Jaissle J."/>
            <person name="Frey K.G."/>
            <person name="Ladner J.T."/>
            <person name="Broomall S.M."/>
            <person name="Bishop-Lilly K.A."/>
            <person name="Bruce D.C."/>
            <person name="Gibbons H.S."/>
            <person name="Coyne S.R."/>
            <person name="Lo C.C."/>
            <person name="Meincke L."/>
            <person name="Munk A.C."/>
            <person name="Koroleva G.I."/>
            <person name="Rosenzweig C.N."/>
            <person name="Palacios G.F."/>
            <person name="Redden C.L."/>
            <person name="Minogue T.D."/>
            <person name="Chain P.S."/>
        </authorList>
    </citation>
    <scope>NUCLEOTIDE SEQUENCE [LARGE SCALE GENOMIC DNA]</scope>
    <source>
        <strain evidence="2 3">03BB108</strain>
    </source>
</reference>
<organism evidence="2 3">
    <name type="scientific">Bacillus cereus 03BB108</name>
    <dbReference type="NCBI Taxonomy" id="451709"/>
    <lineage>
        <taxon>Bacteria</taxon>
        <taxon>Bacillati</taxon>
        <taxon>Bacillota</taxon>
        <taxon>Bacilli</taxon>
        <taxon>Bacillales</taxon>
        <taxon>Bacillaceae</taxon>
        <taxon>Bacillus</taxon>
        <taxon>Bacillus cereus group</taxon>
    </lineage>
</organism>
<evidence type="ECO:0000313" key="2">
    <source>
        <dbReference type="EMBL" id="AJI08352.1"/>
    </source>
</evidence>
<evidence type="ECO:0000256" key="1">
    <source>
        <dbReference type="SAM" id="Phobius"/>
    </source>
</evidence>